<dbReference type="InterPro" id="IPR012336">
    <property type="entry name" value="Thioredoxin-like_fold"/>
</dbReference>
<organism evidence="2">
    <name type="scientific">uncultured Sulfurovum sp</name>
    <dbReference type="NCBI Taxonomy" id="269237"/>
    <lineage>
        <taxon>Bacteria</taxon>
        <taxon>Pseudomonadati</taxon>
        <taxon>Campylobacterota</taxon>
        <taxon>Epsilonproteobacteria</taxon>
        <taxon>Campylobacterales</taxon>
        <taxon>Sulfurovaceae</taxon>
        <taxon>Sulfurovum</taxon>
        <taxon>environmental samples</taxon>
    </lineage>
</organism>
<dbReference type="Gene3D" id="3.40.30.10">
    <property type="entry name" value="Glutaredoxin"/>
    <property type="match status" value="1"/>
</dbReference>
<evidence type="ECO:0000313" key="2">
    <source>
        <dbReference type="EMBL" id="CAA6808007.1"/>
    </source>
</evidence>
<dbReference type="InterPro" id="IPR036249">
    <property type="entry name" value="Thioredoxin-like_sf"/>
</dbReference>
<dbReference type="CDD" id="cd02947">
    <property type="entry name" value="TRX_family"/>
    <property type="match status" value="1"/>
</dbReference>
<dbReference type="EMBL" id="CACVAZ010000046">
    <property type="protein sequence ID" value="CAA6808007.1"/>
    <property type="molecule type" value="Genomic_DNA"/>
</dbReference>
<accession>A0A6S6SHU3</accession>
<gene>
    <name evidence="2" type="ORF">HELGO_WM35894</name>
</gene>
<protein>
    <submittedName>
        <fullName evidence="2">Thioredoxin</fullName>
    </submittedName>
</protein>
<dbReference type="SUPFAM" id="SSF52833">
    <property type="entry name" value="Thioredoxin-like"/>
    <property type="match status" value="1"/>
</dbReference>
<proteinExistence type="predicted"/>
<reference evidence="2" key="1">
    <citation type="submission" date="2020-01" db="EMBL/GenBank/DDBJ databases">
        <authorList>
            <person name="Meier V. D."/>
            <person name="Meier V D."/>
        </authorList>
    </citation>
    <scope>NUCLEOTIDE SEQUENCE</scope>
    <source>
        <strain evidence="2">HLG_WM_MAG_02</strain>
    </source>
</reference>
<feature type="domain" description="Thioredoxin-like fold" evidence="1">
    <location>
        <begin position="24"/>
        <end position="107"/>
    </location>
</feature>
<sequence length="118" mass="13692">MGIDMIKIETLEVQLYADIEEKIGNGKPSIIAFGMTHCYSCLAMSKMFAEILKEHPEYQIYSVDGQKERLILRDKYKLKLMPVQLFFDAEGNEVFRHEGAYKKPILEIIMKKYGFGAY</sequence>
<name>A0A6S6SHU3_9BACT</name>
<evidence type="ECO:0000259" key="1">
    <source>
        <dbReference type="Pfam" id="PF13098"/>
    </source>
</evidence>
<dbReference type="AlphaFoldDB" id="A0A6S6SHU3"/>
<dbReference type="Pfam" id="PF13098">
    <property type="entry name" value="Thioredoxin_2"/>
    <property type="match status" value="1"/>
</dbReference>